<keyword evidence="3 6" id="KW-0812">Transmembrane</keyword>
<gene>
    <name evidence="8" type="ordered locus">Thein_0611</name>
</gene>
<dbReference type="KEGG" id="tid:Thein_0611"/>
<dbReference type="RefSeq" id="WP_013907237.1">
    <property type="nucleotide sequence ID" value="NC_015681.1"/>
</dbReference>
<dbReference type="Proteomes" id="UP000006793">
    <property type="component" value="Chromosome"/>
</dbReference>
<dbReference type="PANTHER" id="PTHR42709:SF6">
    <property type="entry name" value="UNDECAPRENYL PHOSPHATE TRANSPORTER A"/>
    <property type="match status" value="1"/>
</dbReference>
<protein>
    <submittedName>
        <fullName evidence="8">SNARE associated Golgi protein-like protein</fullName>
    </submittedName>
</protein>
<evidence type="ECO:0000256" key="4">
    <source>
        <dbReference type="ARBA" id="ARBA00022989"/>
    </source>
</evidence>
<dbReference type="PANTHER" id="PTHR42709">
    <property type="entry name" value="ALKALINE PHOSPHATASE LIKE PROTEIN"/>
    <property type="match status" value="1"/>
</dbReference>
<evidence type="ECO:0000256" key="2">
    <source>
        <dbReference type="ARBA" id="ARBA00022475"/>
    </source>
</evidence>
<dbReference type="EMBL" id="CP002683">
    <property type="protein sequence ID" value="AEH44492.1"/>
    <property type="molecule type" value="Genomic_DNA"/>
</dbReference>
<reference evidence="8 9" key="2">
    <citation type="journal article" date="2012" name="Stand. Genomic Sci.">
        <title>Complete genome sequence of the thermophilic sulfate-reducing ocean bacterium Thermodesulfatator indicus type strain (CIR29812(T)).</title>
        <authorList>
            <person name="Anderson I."/>
            <person name="Saunders E."/>
            <person name="Lapidus A."/>
            <person name="Nolan M."/>
            <person name="Lucas S."/>
            <person name="Tice H."/>
            <person name="Del Rio T.G."/>
            <person name="Cheng J.F."/>
            <person name="Han C."/>
            <person name="Tapia R."/>
            <person name="Goodwin L.A."/>
            <person name="Pitluck S."/>
            <person name="Liolios K."/>
            <person name="Mavromatis K."/>
            <person name="Pagani I."/>
            <person name="Ivanova N."/>
            <person name="Mikhailova N."/>
            <person name="Pati A."/>
            <person name="Chen A."/>
            <person name="Palaniappan K."/>
            <person name="Land M."/>
            <person name="Hauser L."/>
            <person name="Jeffries C.D."/>
            <person name="Chang Y.J."/>
            <person name="Brambilla E.M."/>
            <person name="Rohde M."/>
            <person name="Spring S."/>
            <person name="Goker M."/>
            <person name="Detter J.C."/>
            <person name="Woyke T."/>
            <person name="Bristow J."/>
            <person name="Eisen J.A."/>
            <person name="Markowitz V."/>
            <person name="Hugenholtz P."/>
            <person name="Kyrpides N.C."/>
            <person name="Klenk H.P."/>
        </authorList>
    </citation>
    <scope>NUCLEOTIDE SEQUENCE [LARGE SCALE GENOMIC DNA]</scope>
    <source>
        <strain evidence="9">DSM 15286 / JCM 11887 / CIR29812</strain>
    </source>
</reference>
<dbReference type="eggNOG" id="COG0586">
    <property type="taxonomic scope" value="Bacteria"/>
</dbReference>
<organism evidence="8 9">
    <name type="scientific">Thermodesulfatator indicus (strain DSM 15286 / JCM 11887 / CIR29812)</name>
    <dbReference type="NCBI Taxonomy" id="667014"/>
    <lineage>
        <taxon>Bacteria</taxon>
        <taxon>Pseudomonadati</taxon>
        <taxon>Thermodesulfobacteriota</taxon>
        <taxon>Thermodesulfobacteria</taxon>
        <taxon>Thermodesulfobacteriales</taxon>
        <taxon>Thermodesulfatatoraceae</taxon>
        <taxon>Thermodesulfatator</taxon>
    </lineage>
</organism>
<evidence type="ECO:0000256" key="3">
    <source>
        <dbReference type="ARBA" id="ARBA00022692"/>
    </source>
</evidence>
<feature type="transmembrane region" description="Helical" evidence="6">
    <location>
        <begin position="178"/>
        <end position="198"/>
    </location>
</feature>
<keyword evidence="5 6" id="KW-0472">Membrane</keyword>
<dbReference type="PaxDb" id="667014-Thein_0611"/>
<dbReference type="InterPro" id="IPR051311">
    <property type="entry name" value="DedA_domain"/>
</dbReference>
<feature type="domain" description="VTT" evidence="7">
    <location>
        <begin position="35"/>
        <end position="164"/>
    </location>
</feature>
<dbReference type="InParanoid" id="F8ABH5"/>
<comment type="subcellular location">
    <subcellularLocation>
        <location evidence="1">Cell membrane</location>
        <topology evidence="1">Multi-pass membrane protein</topology>
    </subcellularLocation>
</comment>
<feature type="transmembrane region" description="Helical" evidence="6">
    <location>
        <begin position="54"/>
        <end position="75"/>
    </location>
</feature>
<keyword evidence="2" id="KW-1003">Cell membrane</keyword>
<keyword evidence="9" id="KW-1185">Reference proteome</keyword>
<accession>F8ABH5</accession>
<evidence type="ECO:0000256" key="5">
    <source>
        <dbReference type="ARBA" id="ARBA00023136"/>
    </source>
</evidence>
<feature type="transmembrane region" description="Helical" evidence="6">
    <location>
        <begin position="141"/>
        <end position="166"/>
    </location>
</feature>
<evidence type="ECO:0000256" key="1">
    <source>
        <dbReference type="ARBA" id="ARBA00004651"/>
    </source>
</evidence>
<dbReference type="FunCoup" id="F8ABH5">
    <property type="interactions" value="164"/>
</dbReference>
<keyword evidence="4 6" id="KW-1133">Transmembrane helix</keyword>
<dbReference type="STRING" id="667014.Thein_0611"/>
<evidence type="ECO:0000313" key="9">
    <source>
        <dbReference type="Proteomes" id="UP000006793"/>
    </source>
</evidence>
<dbReference type="InterPro" id="IPR032816">
    <property type="entry name" value="VTT_dom"/>
</dbReference>
<sequence>MLEKIVSFILQTTSQLGYPGIILLMALESSFFPFPSEVIIPPAAYLAAKGEFNIWLVIASGILGSLLGAWFNYFLAMRLGRPALQLLILRYGKFFFLPPDTLLRMEKFFAEHGHISTFVGRLIPGVRQYISLPAGLGRMNLALFSFYTGLGAGIWVCILAAAGYLIGANEALLKEWLHRSSAFLILFSVMLVTLYVYFKRRR</sequence>
<evidence type="ECO:0000256" key="6">
    <source>
        <dbReference type="SAM" id="Phobius"/>
    </source>
</evidence>
<reference evidence="9" key="1">
    <citation type="submission" date="2011-04" db="EMBL/GenBank/DDBJ databases">
        <title>The complete genome of Thermodesulfatator indicus DSM 15286.</title>
        <authorList>
            <person name="Lucas S."/>
            <person name="Copeland A."/>
            <person name="Lapidus A."/>
            <person name="Bruce D."/>
            <person name="Goodwin L."/>
            <person name="Pitluck S."/>
            <person name="Peters L."/>
            <person name="Kyrpides N."/>
            <person name="Mavromatis K."/>
            <person name="Pagani I."/>
            <person name="Ivanova N."/>
            <person name="Saunders L."/>
            <person name="Detter J.C."/>
            <person name="Tapia R."/>
            <person name="Han C."/>
            <person name="Land M."/>
            <person name="Hauser L."/>
            <person name="Markowitz V."/>
            <person name="Cheng J.-F."/>
            <person name="Hugenholtz P."/>
            <person name="Woyke T."/>
            <person name="Wu D."/>
            <person name="Spring S."/>
            <person name="Schroeder M."/>
            <person name="Brambilla E."/>
            <person name="Klenk H.-P."/>
            <person name="Eisen J.A."/>
        </authorList>
    </citation>
    <scope>NUCLEOTIDE SEQUENCE [LARGE SCALE GENOMIC DNA]</scope>
    <source>
        <strain evidence="9">DSM 15286 / JCM 11887 / CIR29812</strain>
    </source>
</reference>
<dbReference type="GO" id="GO:0005886">
    <property type="term" value="C:plasma membrane"/>
    <property type="evidence" value="ECO:0007669"/>
    <property type="project" value="UniProtKB-SubCell"/>
</dbReference>
<dbReference type="OrthoDB" id="9813426at2"/>
<proteinExistence type="predicted"/>
<feature type="transmembrane region" description="Helical" evidence="6">
    <location>
        <begin position="16"/>
        <end position="34"/>
    </location>
</feature>
<dbReference type="AlphaFoldDB" id="F8ABH5"/>
<evidence type="ECO:0000259" key="7">
    <source>
        <dbReference type="Pfam" id="PF09335"/>
    </source>
</evidence>
<dbReference type="HOGENOM" id="CLU_044208_1_1_0"/>
<dbReference type="Pfam" id="PF09335">
    <property type="entry name" value="VTT_dom"/>
    <property type="match status" value="1"/>
</dbReference>
<name>F8ABH5_THEID</name>
<evidence type="ECO:0000313" key="8">
    <source>
        <dbReference type="EMBL" id="AEH44492.1"/>
    </source>
</evidence>